<keyword evidence="6 10" id="KW-1133">Transmembrane helix</keyword>
<evidence type="ECO:0000256" key="1">
    <source>
        <dbReference type="ARBA" id="ARBA00004651"/>
    </source>
</evidence>
<dbReference type="InterPro" id="IPR036318">
    <property type="entry name" value="FAD-bd_PCMH-like_sf"/>
</dbReference>
<keyword evidence="3" id="KW-1003">Cell membrane</keyword>
<feature type="transmembrane region" description="Helical" evidence="10">
    <location>
        <begin position="6"/>
        <end position="27"/>
    </location>
</feature>
<keyword evidence="5" id="KW-0677">Repeat</keyword>
<dbReference type="InterPro" id="IPR044751">
    <property type="entry name" value="Ion_transp-like_CBS"/>
</dbReference>
<dbReference type="SMART" id="SM01091">
    <property type="entry name" value="CorC_HlyC"/>
    <property type="match status" value="1"/>
</dbReference>
<name>A0A9D1THR4_9FIRM</name>
<dbReference type="PROSITE" id="PS51371">
    <property type="entry name" value="CBS"/>
    <property type="match status" value="2"/>
</dbReference>
<keyword evidence="8 10" id="KW-0472">Membrane</keyword>
<accession>A0A9D1THR4</accession>
<organism evidence="12 13">
    <name type="scientific">Candidatus Blautia stercorigallinarum</name>
    <dbReference type="NCBI Taxonomy" id="2838501"/>
    <lineage>
        <taxon>Bacteria</taxon>
        <taxon>Bacillati</taxon>
        <taxon>Bacillota</taxon>
        <taxon>Clostridia</taxon>
        <taxon>Lachnospirales</taxon>
        <taxon>Lachnospiraceae</taxon>
        <taxon>Blautia</taxon>
    </lineage>
</organism>
<feature type="transmembrane region" description="Helical" evidence="10">
    <location>
        <begin position="146"/>
        <end position="169"/>
    </location>
</feature>
<dbReference type="FunFam" id="3.10.580.10:FF:000002">
    <property type="entry name" value="Magnesium/cobalt efflux protein CorC"/>
    <property type="match status" value="1"/>
</dbReference>
<feature type="transmembrane region" description="Helical" evidence="10">
    <location>
        <begin position="110"/>
        <end position="134"/>
    </location>
</feature>
<dbReference type="Proteomes" id="UP000886814">
    <property type="component" value="Unassembled WGS sequence"/>
</dbReference>
<dbReference type="Gene3D" id="3.10.580.10">
    <property type="entry name" value="CBS-domain"/>
    <property type="match status" value="1"/>
</dbReference>
<evidence type="ECO:0000256" key="7">
    <source>
        <dbReference type="ARBA" id="ARBA00023122"/>
    </source>
</evidence>
<dbReference type="GO" id="GO:0005886">
    <property type="term" value="C:plasma membrane"/>
    <property type="evidence" value="ECO:0007669"/>
    <property type="project" value="UniProtKB-SubCell"/>
</dbReference>
<keyword evidence="7 9" id="KW-0129">CBS domain</keyword>
<dbReference type="PANTHER" id="PTHR22777:SF32">
    <property type="entry name" value="UPF0053 INNER MEMBRANE PROTEIN YFJD"/>
    <property type="match status" value="1"/>
</dbReference>
<keyword evidence="4 10" id="KW-0812">Transmembrane</keyword>
<feature type="transmembrane region" description="Helical" evidence="10">
    <location>
        <begin position="64"/>
        <end position="84"/>
    </location>
</feature>
<feature type="domain" description="CBS" evidence="11">
    <location>
        <begin position="231"/>
        <end position="294"/>
    </location>
</feature>
<feature type="domain" description="CBS" evidence="11">
    <location>
        <begin position="300"/>
        <end position="357"/>
    </location>
</feature>
<evidence type="ECO:0000256" key="9">
    <source>
        <dbReference type="PROSITE-ProRule" id="PRU00703"/>
    </source>
</evidence>
<comment type="similarity">
    <text evidence="2">Belongs to the UPF0053 family.</text>
</comment>
<dbReference type="Pfam" id="PF01595">
    <property type="entry name" value="CNNM"/>
    <property type="match status" value="1"/>
</dbReference>
<comment type="caution">
    <text evidence="12">The sequence shown here is derived from an EMBL/GenBank/DDBJ whole genome shotgun (WGS) entry which is preliminary data.</text>
</comment>
<dbReference type="Pfam" id="PF00571">
    <property type="entry name" value="CBS"/>
    <property type="match status" value="2"/>
</dbReference>
<dbReference type="InterPro" id="IPR002550">
    <property type="entry name" value="CNNM"/>
</dbReference>
<evidence type="ECO:0000256" key="5">
    <source>
        <dbReference type="ARBA" id="ARBA00022737"/>
    </source>
</evidence>
<protein>
    <submittedName>
        <fullName evidence="12">Hemolysin family protein</fullName>
    </submittedName>
</protein>
<dbReference type="CDD" id="cd04590">
    <property type="entry name" value="CBS_pair_CorC_HlyC_assoc"/>
    <property type="match status" value="1"/>
</dbReference>
<dbReference type="SUPFAM" id="SSF56176">
    <property type="entry name" value="FAD-binding/transporter-associated domain-like"/>
    <property type="match status" value="1"/>
</dbReference>
<reference evidence="12" key="1">
    <citation type="journal article" date="2021" name="PeerJ">
        <title>Extensive microbial diversity within the chicken gut microbiome revealed by metagenomics and culture.</title>
        <authorList>
            <person name="Gilroy R."/>
            <person name="Ravi A."/>
            <person name="Getino M."/>
            <person name="Pursley I."/>
            <person name="Horton D.L."/>
            <person name="Alikhan N.F."/>
            <person name="Baker D."/>
            <person name="Gharbi K."/>
            <person name="Hall N."/>
            <person name="Watson M."/>
            <person name="Adriaenssens E.M."/>
            <person name="Foster-Nyarko E."/>
            <person name="Jarju S."/>
            <person name="Secka A."/>
            <person name="Antonio M."/>
            <person name="Oren A."/>
            <person name="Chaudhuri R.R."/>
            <person name="La Ragione R."/>
            <person name="Hildebrand F."/>
            <person name="Pallen M.J."/>
        </authorList>
    </citation>
    <scope>NUCLEOTIDE SEQUENCE</scope>
    <source>
        <strain evidence="12">CHK195-9823</strain>
    </source>
</reference>
<dbReference type="InterPro" id="IPR005170">
    <property type="entry name" value="Transptr-assoc_dom"/>
</dbReference>
<dbReference type="GO" id="GO:0050660">
    <property type="term" value="F:flavin adenine dinucleotide binding"/>
    <property type="evidence" value="ECO:0007669"/>
    <property type="project" value="InterPro"/>
</dbReference>
<evidence type="ECO:0000256" key="2">
    <source>
        <dbReference type="ARBA" id="ARBA00006337"/>
    </source>
</evidence>
<evidence type="ECO:0000256" key="10">
    <source>
        <dbReference type="SAM" id="Phobius"/>
    </source>
</evidence>
<dbReference type="SMART" id="SM00116">
    <property type="entry name" value="CBS"/>
    <property type="match status" value="2"/>
</dbReference>
<sequence length="464" mass="52195">MDDSSGPLGALIFFVLFIIINGVLYGFGSAVQKVSESDIEKRAEEEGDKKSLWLLKAMNHPVPIVNTILTTATLLSILTGYIGIRGISPYVYAGCRQAAELTGLDIPSRVIMIVSVIIVVIFALILLVSLGVVSAKKIFSSNPDRWVYRTAGIVRFFVGLFSPLTFVIMKLSNGVVRLFGVDPHSHDDQVTEEEIISMVDDAHEKGVIEENEAEMIQNIMEFSETEAQDIMTHRKNINAIEENTTLEKALEFMLENSNSRYPVYREDIDHIIGILHLKDAMRQMAVFDCKELPIKRIPKLIREASYIPETRSINDLFKAMQAKKIHMTIVVDEYGQTSGLVTMEDILEEIVGNILDEYDEEEQFIHVQTDDSLIMEGFTPLEQVDEVLGSDFDESEDFDTLNGYLTSVLGHVPDMAEDKEIKAKGYLFTILAVENNTIQKVRVEKLPEEEKGEETCQDIQNSQT</sequence>
<evidence type="ECO:0000259" key="11">
    <source>
        <dbReference type="PROSITE" id="PS51371"/>
    </source>
</evidence>
<dbReference type="InterPro" id="IPR000644">
    <property type="entry name" value="CBS_dom"/>
</dbReference>
<dbReference type="Pfam" id="PF03471">
    <property type="entry name" value="CorC_HlyC"/>
    <property type="match status" value="1"/>
</dbReference>
<evidence type="ECO:0000256" key="6">
    <source>
        <dbReference type="ARBA" id="ARBA00022989"/>
    </source>
</evidence>
<evidence type="ECO:0000256" key="3">
    <source>
        <dbReference type="ARBA" id="ARBA00022475"/>
    </source>
</evidence>
<comment type="subcellular location">
    <subcellularLocation>
        <location evidence="1">Cell membrane</location>
        <topology evidence="1">Multi-pass membrane protein</topology>
    </subcellularLocation>
</comment>
<gene>
    <name evidence="12" type="ORF">H9747_15150</name>
</gene>
<dbReference type="PANTHER" id="PTHR22777">
    <property type="entry name" value="HEMOLYSIN-RELATED"/>
    <property type="match status" value="1"/>
</dbReference>
<dbReference type="SUPFAM" id="SSF54631">
    <property type="entry name" value="CBS-domain pair"/>
    <property type="match status" value="1"/>
</dbReference>
<dbReference type="EMBL" id="DXIQ01000107">
    <property type="protein sequence ID" value="HIV40306.1"/>
    <property type="molecule type" value="Genomic_DNA"/>
</dbReference>
<evidence type="ECO:0000313" key="13">
    <source>
        <dbReference type="Proteomes" id="UP000886814"/>
    </source>
</evidence>
<reference evidence="12" key="2">
    <citation type="submission" date="2021-04" db="EMBL/GenBank/DDBJ databases">
        <authorList>
            <person name="Gilroy R."/>
        </authorList>
    </citation>
    <scope>NUCLEOTIDE SEQUENCE</scope>
    <source>
        <strain evidence="12">CHK195-9823</strain>
    </source>
</reference>
<proteinExistence type="inferred from homology"/>
<dbReference type="InterPro" id="IPR016169">
    <property type="entry name" value="FAD-bd_PCMH_sub2"/>
</dbReference>
<dbReference type="InterPro" id="IPR046342">
    <property type="entry name" value="CBS_dom_sf"/>
</dbReference>
<evidence type="ECO:0000256" key="8">
    <source>
        <dbReference type="ARBA" id="ARBA00023136"/>
    </source>
</evidence>
<evidence type="ECO:0000313" key="12">
    <source>
        <dbReference type="EMBL" id="HIV40306.1"/>
    </source>
</evidence>
<dbReference type="Gene3D" id="3.30.465.10">
    <property type="match status" value="1"/>
</dbReference>
<evidence type="ECO:0000256" key="4">
    <source>
        <dbReference type="ARBA" id="ARBA00022692"/>
    </source>
</evidence>
<dbReference type="AlphaFoldDB" id="A0A9D1THR4"/>